<proteinExistence type="predicted"/>
<evidence type="ECO:0000313" key="4">
    <source>
        <dbReference type="Proteomes" id="UP000265964"/>
    </source>
</evidence>
<dbReference type="AlphaFoldDB" id="A0A3A1YLX8"/>
<comment type="caution">
    <text evidence="3">The sequence shown here is derived from an EMBL/GenBank/DDBJ whole genome shotgun (WGS) entry which is preliminary data.</text>
</comment>
<feature type="compositionally biased region" description="Low complexity" evidence="1">
    <location>
        <begin position="765"/>
        <end position="775"/>
    </location>
</feature>
<feature type="compositionally biased region" description="Polar residues" evidence="1">
    <location>
        <begin position="725"/>
        <end position="735"/>
    </location>
</feature>
<dbReference type="PANTHER" id="PTHR43685">
    <property type="entry name" value="GLYCOSYLTRANSFERASE"/>
    <property type="match status" value="1"/>
</dbReference>
<feature type="domain" description="Glycosyltransferase 2-like" evidence="2">
    <location>
        <begin position="15"/>
        <end position="116"/>
    </location>
</feature>
<evidence type="ECO:0000256" key="1">
    <source>
        <dbReference type="SAM" id="MobiDB-lite"/>
    </source>
</evidence>
<sequence length="1013" mass="115089">MIFSLIVSCATDDQIQDLPILVDSLLNQYDSDAKNFEVIFVVDNSLPENITLVEQQVQRLSKFNARMLAQGQAGVSAARNLGILNAKGDWLIFATASDFFDQHFLSELAHAIYLYQGMGMFFTRIQSYNPKHPQQHKYYHDLEGTAPKNTIEVDLDDNMIFDLGAVNNLQRSARRIAFNRKVCLEKNVLFREDVLFGSEKIFHFHYLYALKQLVEAGDPRFHLGFKSVYVKGAVFHTLPPAVRKDLFFSKAKFKSQDLIYAQTGYLVAAYELAQSCEFDVNFIVDNFTLISQSLVYALDFSPSLTTYNAQVRNELIAFVNILKTWMQLIRDAGATIQFLDTVAKDNFFVRVNAQPYALFLQAIACNPSRCDQVIDFLMTKKPDNQEQVSAPATRVYEETNTFKRALQSVANTFLSLFGSKTRKVEVVELSENYDQTPSQELEKSISNEKATYSQINKQLVNNATELAYLYYRKLYYKNKEPYLAIVTNIPNRVLSFLDSLGFNRKNLTRNITYRVCGLNVGRQLMLNLSLLNGAERKALFAFCEKNYKNNSFSYLQHKGLKRWALNFFSDFHVAHKNYIFYRKQQERQTLSYLENISQLLGKTASQASGNEVKLVNSYELGYELEELGNYELSQALKEKYVLPFVHTEAELYNAEEDLYTQLKEKATALAAQAKYDAQGNDLSCQDSVESLNLQVQPHTETSSTSSASTAAKEESTAQAGEQGEKASTAQATQTLESKEVTSDGAEHNQVNSEQGEASESKAELEQTTTSQAQTQETEESAGAETVLSTEGEQSHKLEQMLEQLAPDTGTVATSQVLENLEPETLEENLSAEALTSENTEQATEVVIPTSIHLKDIFAPHRIRGLNLGDYASDYRPLAVEDLGTDPLDHNLGHSLNYYTKFVGLNSLIIPLSEVLDRKNFSMRLLPPRFPLLDIIVVVDTVCTEFNLSSLTSFPNLRLLFTDVTTYKYWLDYIKYYAGTKNEQVNYKLYLHRYDHWRLLTRSFVLIRNKNQDK</sequence>
<evidence type="ECO:0000259" key="2">
    <source>
        <dbReference type="Pfam" id="PF00535"/>
    </source>
</evidence>
<dbReference type="CDD" id="cd00761">
    <property type="entry name" value="Glyco_tranf_GTA_type"/>
    <property type="match status" value="1"/>
</dbReference>
<dbReference type="Gene3D" id="3.90.550.10">
    <property type="entry name" value="Spore Coat Polysaccharide Biosynthesis Protein SpsA, Chain A"/>
    <property type="match status" value="1"/>
</dbReference>
<accession>A0A3A1YLX8</accession>
<dbReference type="OrthoDB" id="9802649at2"/>
<name>A0A3A1YLX8_9GAMM</name>
<dbReference type="SUPFAM" id="SSF53448">
    <property type="entry name" value="Nucleotide-diphospho-sugar transferases"/>
    <property type="match status" value="1"/>
</dbReference>
<dbReference type="RefSeq" id="WP_119534037.1">
    <property type="nucleotide sequence ID" value="NZ_NRJF01000018.1"/>
</dbReference>
<dbReference type="Pfam" id="PF00535">
    <property type="entry name" value="Glycos_transf_2"/>
    <property type="match status" value="1"/>
</dbReference>
<feature type="compositionally biased region" description="Basic and acidic residues" evidence="1">
    <location>
        <begin position="736"/>
        <end position="746"/>
    </location>
</feature>
<keyword evidence="4" id="KW-1185">Reference proteome</keyword>
<reference evidence="3 4" key="1">
    <citation type="submission" date="2017-08" db="EMBL/GenBank/DDBJ databases">
        <title>Reclassification of Bisgaard taxon 37 and 44.</title>
        <authorList>
            <person name="Christensen H."/>
        </authorList>
    </citation>
    <scope>NUCLEOTIDE SEQUENCE [LARGE SCALE GENOMIC DNA]</scope>
    <source>
        <strain evidence="3 4">EEAB3T1</strain>
    </source>
</reference>
<dbReference type="PANTHER" id="PTHR43685:SF2">
    <property type="entry name" value="GLYCOSYLTRANSFERASE 2-LIKE DOMAIN-CONTAINING PROTEIN"/>
    <property type="match status" value="1"/>
</dbReference>
<feature type="compositionally biased region" description="Polar residues" evidence="1">
    <location>
        <begin position="748"/>
        <end position="757"/>
    </location>
</feature>
<feature type="region of interest" description="Disordered" evidence="1">
    <location>
        <begin position="694"/>
        <end position="793"/>
    </location>
</feature>
<dbReference type="Proteomes" id="UP000265964">
    <property type="component" value="Unassembled WGS sequence"/>
</dbReference>
<dbReference type="EMBL" id="NRJF01000018">
    <property type="protein sequence ID" value="RIY38561.1"/>
    <property type="molecule type" value="Genomic_DNA"/>
</dbReference>
<feature type="compositionally biased region" description="Low complexity" evidence="1">
    <location>
        <begin position="699"/>
        <end position="710"/>
    </location>
</feature>
<protein>
    <recommendedName>
        <fullName evidence="2">Glycosyltransferase 2-like domain-containing protein</fullName>
    </recommendedName>
</protein>
<organism evidence="3 4">
    <name type="scientific">Psittacicella gerlachiana</name>
    <dbReference type="NCBI Taxonomy" id="2028574"/>
    <lineage>
        <taxon>Bacteria</taxon>
        <taxon>Pseudomonadati</taxon>
        <taxon>Pseudomonadota</taxon>
        <taxon>Gammaproteobacteria</taxon>
        <taxon>Pasteurellales</taxon>
        <taxon>Psittacicellaceae</taxon>
        <taxon>Psittacicella</taxon>
    </lineage>
</organism>
<dbReference type="InterPro" id="IPR050834">
    <property type="entry name" value="Glycosyltransf_2"/>
</dbReference>
<gene>
    <name evidence="3" type="ORF">CKF59_00545</name>
</gene>
<dbReference type="InterPro" id="IPR029044">
    <property type="entry name" value="Nucleotide-diphossugar_trans"/>
</dbReference>
<evidence type="ECO:0000313" key="3">
    <source>
        <dbReference type="EMBL" id="RIY38561.1"/>
    </source>
</evidence>
<dbReference type="InterPro" id="IPR001173">
    <property type="entry name" value="Glyco_trans_2-like"/>
</dbReference>